<comment type="caution">
    <text evidence="1">The sequence shown here is derived from an EMBL/GenBank/DDBJ whole genome shotgun (WGS) entry which is preliminary data.</text>
</comment>
<accession>A0A852T831</accession>
<gene>
    <name evidence="1" type="ORF">F4694_001115</name>
</gene>
<dbReference type="Pfam" id="PF08863">
    <property type="entry name" value="YolD"/>
    <property type="match status" value="1"/>
</dbReference>
<dbReference type="Proteomes" id="UP000548423">
    <property type="component" value="Unassembled WGS sequence"/>
</dbReference>
<name>A0A852T831_9BACI</name>
<dbReference type="PANTHER" id="PTHR40051:SF1">
    <property type="entry name" value="YOLD-LIKE FAMILY PROTEIN"/>
    <property type="match status" value="1"/>
</dbReference>
<evidence type="ECO:0000313" key="2">
    <source>
        <dbReference type="Proteomes" id="UP000548423"/>
    </source>
</evidence>
<organism evidence="1 2">
    <name type="scientific">Neobacillus niacini</name>
    <dbReference type="NCBI Taxonomy" id="86668"/>
    <lineage>
        <taxon>Bacteria</taxon>
        <taxon>Bacillati</taxon>
        <taxon>Bacillota</taxon>
        <taxon>Bacilli</taxon>
        <taxon>Bacillales</taxon>
        <taxon>Bacillaceae</taxon>
        <taxon>Neobacillus</taxon>
    </lineage>
</organism>
<protein>
    <recommendedName>
        <fullName evidence="3">YolD-like family protein</fullName>
    </recommendedName>
</protein>
<reference evidence="2" key="2">
    <citation type="submission" date="2020-08" db="EMBL/GenBank/DDBJ databases">
        <title>The Agave Microbiome: Exploring the role of microbial communities in plant adaptations to desert environments.</title>
        <authorList>
            <person name="Partida-Martinez L.P."/>
        </authorList>
    </citation>
    <scope>NUCLEOTIDE SEQUENCE [LARGE SCALE GENOMIC DNA]</scope>
    <source>
        <strain evidence="2">AT2.8</strain>
    </source>
</reference>
<dbReference type="InterPro" id="IPR014962">
    <property type="entry name" value="YolD"/>
</dbReference>
<proteinExistence type="predicted"/>
<dbReference type="AlphaFoldDB" id="A0A852T831"/>
<reference evidence="2" key="1">
    <citation type="submission" date="2020-07" db="EMBL/GenBank/DDBJ databases">
        <authorList>
            <person name="Partida-Martinez L."/>
            <person name="Huntemann M."/>
            <person name="Clum A."/>
            <person name="Wang J."/>
            <person name="Palaniappan K."/>
            <person name="Ritter S."/>
            <person name="Chen I.-M."/>
            <person name="Stamatis D."/>
            <person name="Reddy T."/>
            <person name="O'Malley R."/>
            <person name="Daum C."/>
            <person name="Shapiro N."/>
            <person name="Ivanova N."/>
            <person name="Kyrpides N."/>
            <person name="Woyke T."/>
        </authorList>
    </citation>
    <scope>NUCLEOTIDE SEQUENCE [LARGE SCALE GENOMIC DNA]</scope>
    <source>
        <strain evidence="2">AT2.8</strain>
    </source>
</reference>
<evidence type="ECO:0000313" key="1">
    <source>
        <dbReference type="EMBL" id="NYE04371.1"/>
    </source>
</evidence>
<dbReference type="EMBL" id="JACCBX010000002">
    <property type="protein sequence ID" value="NYE04371.1"/>
    <property type="molecule type" value="Genomic_DNA"/>
</dbReference>
<dbReference type="PANTHER" id="PTHR40051">
    <property type="entry name" value="IG HYPOTHETICAL 15966"/>
    <property type="match status" value="1"/>
</dbReference>
<sequence length="112" mass="13103">MAIRDRGKIKWAPASFMPEGFAMTRELFKDQLRQAKPIIDDYEKEEFDLRIGYAMEFHLPVQLTTWSDGFTEIKTGKIHYIDPITYQLRVEQKPGEFERVTFESVVGVTVVE</sequence>
<evidence type="ECO:0008006" key="3">
    <source>
        <dbReference type="Google" id="ProtNLM"/>
    </source>
</evidence>